<evidence type="ECO:0000313" key="5">
    <source>
        <dbReference type="EMBL" id="MEQ2163569.1"/>
    </source>
</evidence>
<dbReference type="Gene3D" id="3.40.630.30">
    <property type="match status" value="1"/>
</dbReference>
<dbReference type="InterPro" id="IPR031165">
    <property type="entry name" value="GNAT_YJDJ"/>
</dbReference>
<evidence type="ECO:0000256" key="2">
    <source>
        <dbReference type="ARBA" id="ARBA00020243"/>
    </source>
</evidence>
<evidence type="ECO:0000313" key="6">
    <source>
        <dbReference type="Proteomes" id="UP001476798"/>
    </source>
</evidence>
<sequence length="55" mass="6137">PNECAVLYYRFTGQKEVDLMSTFVPETIRGQGIAAVLSQHVTCSHYQFPHAPAAR</sequence>
<comment type="similarity">
    <text evidence="1">Belongs to the NATD1 family.</text>
</comment>
<evidence type="ECO:0000256" key="1">
    <source>
        <dbReference type="ARBA" id="ARBA00006233"/>
    </source>
</evidence>
<gene>
    <name evidence="5" type="ORF">GOODEAATRI_031536</name>
</gene>
<dbReference type="Pfam" id="PF14542">
    <property type="entry name" value="Acetyltransf_CG"/>
    <property type="match status" value="1"/>
</dbReference>
<dbReference type="InterPro" id="IPR016181">
    <property type="entry name" value="Acyl_CoA_acyltransferase"/>
</dbReference>
<dbReference type="EMBL" id="JAHRIO010015416">
    <property type="protein sequence ID" value="MEQ2163569.1"/>
    <property type="molecule type" value="Genomic_DNA"/>
</dbReference>
<proteinExistence type="inferred from homology"/>
<protein>
    <recommendedName>
        <fullName evidence="2">Protein NATD1</fullName>
    </recommendedName>
    <alternativeName>
        <fullName evidence="3">N-acetyltransferase domain-containing protein 1</fullName>
    </alternativeName>
</protein>
<accession>A0ABV0MWR9</accession>
<evidence type="ECO:0000259" key="4">
    <source>
        <dbReference type="Pfam" id="PF14542"/>
    </source>
</evidence>
<organism evidence="5 6">
    <name type="scientific">Goodea atripinnis</name>
    <dbReference type="NCBI Taxonomy" id="208336"/>
    <lineage>
        <taxon>Eukaryota</taxon>
        <taxon>Metazoa</taxon>
        <taxon>Chordata</taxon>
        <taxon>Craniata</taxon>
        <taxon>Vertebrata</taxon>
        <taxon>Euteleostomi</taxon>
        <taxon>Actinopterygii</taxon>
        <taxon>Neopterygii</taxon>
        <taxon>Teleostei</taxon>
        <taxon>Neoteleostei</taxon>
        <taxon>Acanthomorphata</taxon>
        <taxon>Ovalentaria</taxon>
        <taxon>Atherinomorphae</taxon>
        <taxon>Cyprinodontiformes</taxon>
        <taxon>Goodeidae</taxon>
        <taxon>Goodea</taxon>
    </lineage>
</organism>
<comment type="caution">
    <text evidence="5">The sequence shown here is derived from an EMBL/GenBank/DDBJ whole genome shotgun (WGS) entry which is preliminary data.</text>
</comment>
<feature type="non-terminal residue" evidence="5">
    <location>
        <position position="1"/>
    </location>
</feature>
<evidence type="ECO:0000256" key="3">
    <source>
        <dbReference type="ARBA" id="ARBA00031876"/>
    </source>
</evidence>
<feature type="domain" description="N-acetyltransferase" evidence="4">
    <location>
        <begin position="3"/>
        <end position="41"/>
    </location>
</feature>
<reference evidence="5 6" key="1">
    <citation type="submission" date="2021-06" db="EMBL/GenBank/DDBJ databases">
        <authorList>
            <person name="Palmer J.M."/>
        </authorList>
    </citation>
    <scope>NUCLEOTIDE SEQUENCE [LARGE SCALE GENOMIC DNA]</scope>
    <source>
        <strain evidence="5 6">GA_2019</strain>
        <tissue evidence="5">Muscle</tissue>
    </source>
</reference>
<keyword evidence="6" id="KW-1185">Reference proteome</keyword>
<name>A0ABV0MWR9_9TELE</name>
<feature type="non-terminal residue" evidence="5">
    <location>
        <position position="55"/>
    </location>
</feature>
<dbReference type="SUPFAM" id="SSF55729">
    <property type="entry name" value="Acyl-CoA N-acyltransferases (Nat)"/>
    <property type="match status" value="1"/>
</dbReference>
<dbReference type="Proteomes" id="UP001476798">
    <property type="component" value="Unassembled WGS sequence"/>
</dbReference>